<dbReference type="SUPFAM" id="SSF46785">
    <property type="entry name" value="Winged helix' DNA-binding domain"/>
    <property type="match status" value="1"/>
</dbReference>
<dbReference type="InterPro" id="IPR057727">
    <property type="entry name" value="WCX_dom"/>
</dbReference>
<organism evidence="4 5">
    <name type="scientific">Wenzhouxiangella limi</name>
    <dbReference type="NCBI Taxonomy" id="2707351"/>
    <lineage>
        <taxon>Bacteria</taxon>
        <taxon>Pseudomonadati</taxon>
        <taxon>Pseudomonadota</taxon>
        <taxon>Gammaproteobacteria</taxon>
        <taxon>Chromatiales</taxon>
        <taxon>Wenzhouxiangellaceae</taxon>
        <taxon>Wenzhouxiangella</taxon>
    </lineage>
</organism>
<gene>
    <name evidence="4" type="ORF">G3I74_14425</name>
</gene>
<accession>A0A845VAK5</accession>
<dbReference type="InterPro" id="IPR013196">
    <property type="entry name" value="HTH_11"/>
</dbReference>
<sequence>MSRRERLYHLHDILRQRRTPVSRQVLMEELGCSQATLYRLIAELRDRLGAPLEQAEDGRGFYYDRSLAGHFELPGLWISPEELQALLIARHVLGTVQPGLLEGELLGVQERINQLLDQQGLDFSAQPERIHIRKDAGRPVPGALFEDVLGALFGRQRLRIEYHGRRRDDVSSREVSPQRLTSYRDRWYLDAWCHRAEGLRSFSLERIRSLKRLEEPAREVDPDVIGRQLDAAFGIFSGPAEHRAALRFSPEAARWAAEEMWHPDQRGAWQSDGSYELELPFGQDRELQMEILRYGDDVEVLAPDFLRSAVQRALASALAQYRD</sequence>
<evidence type="ECO:0000313" key="4">
    <source>
        <dbReference type="EMBL" id="NDY96925.1"/>
    </source>
</evidence>
<evidence type="ECO:0000259" key="1">
    <source>
        <dbReference type="Pfam" id="PF08279"/>
    </source>
</evidence>
<dbReference type="EMBL" id="JAAGSC010000044">
    <property type="protein sequence ID" value="NDY96925.1"/>
    <property type="molecule type" value="Genomic_DNA"/>
</dbReference>
<dbReference type="Pfam" id="PF25583">
    <property type="entry name" value="WCX"/>
    <property type="match status" value="1"/>
</dbReference>
<dbReference type="AlphaFoldDB" id="A0A845VAK5"/>
<comment type="caution">
    <text evidence="4">The sequence shown here is derived from an EMBL/GenBank/DDBJ whole genome shotgun (WGS) entry which is preliminary data.</text>
</comment>
<dbReference type="InterPro" id="IPR036388">
    <property type="entry name" value="WH-like_DNA-bd_sf"/>
</dbReference>
<keyword evidence="5" id="KW-1185">Reference proteome</keyword>
<dbReference type="Proteomes" id="UP000484885">
    <property type="component" value="Unassembled WGS sequence"/>
</dbReference>
<protein>
    <submittedName>
        <fullName evidence="4">WYL domain-containing protein</fullName>
    </submittedName>
</protein>
<evidence type="ECO:0000313" key="5">
    <source>
        <dbReference type="Proteomes" id="UP000484885"/>
    </source>
</evidence>
<dbReference type="Pfam" id="PF13280">
    <property type="entry name" value="WYL"/>
    <property type="match status" value="1"/>
</dbReference>
<dbReference type="InterPro" id="IPR051534">
    <property type="entry name" value="CBASS_pafABC_assoc_protein"/>
</dbReference>
<evidence type="ECO:0000259" key="2">
    <source>
        <dbReference type="Pfam" id="PF13280"/>
    </source>
</evidence>
<feature type="domain" description="WCX" evidence="3">
    <location>
        <begin position="242"/>
        <end position="318"/>
    </location>
</feature>
<dbReference type="PANTHER" id="PTHR34580:SF3">
    <property type="entry name" value="PROTEIN PAFB"/>
    <property type="match status" value="1"/>
</dbReference>
<dbReference type="PANTHER" id="PTHR34580">
    <property type="match status" value="1"/>
</dbReference>
<dbReference type="PROSITE" id="PS52050">
    <property type="entry name" value="WYL"/>
    <property type="match status" value="1"/>
</dbReference>
<name>A0A845VAK5_9GAMM</name>
<feature type="domain" description="Helix-turn-helix type 11" evidence="1">
    <location>
        <begin position="6"/>
        <end position="53"/>
    </location>
</feature>
<dbReference type="Gene3D" id="1.10.10.10">
    <property type="entry name" value="Winged helix-like DNA-binding domain superfamily/Winged helix DNA-binding domain"/>
    <property type="match status" value="1"/>
</dbReference>
<feature type="domain" description="WYL" evidence="2">
    <location>
        <begin position="144"/>
        <end position="211"/>
    </location>
</feature>
<dbReference type="InterPro" id="IPR036390">
    <property type="entry name" value="WH_DNA-bd_sf"/>
</dbReference>
<dbReference type="RefSeq" id="WP_164212307.1">
    <property type="nucleotide sequence ID" value="NZ_JAAGSC010000044.1"/>
</dbReference>
<reference evidence="4 5" key="1">
    <citation type="submission" date="2020-02" db="EMBL/GenBank/DDBJ databases">
        <authorList>
            <person name="Zhang X.-Y."/>
        </authorList>
    </citation>
    <scope>NUCLEOTIDE SEQUENCE [LARGE SCALE GENOMIC DNA]</scope>
    <source>
        <strain evidence="4 5">C33</strain>
    </source>
</reference>
<proteinExistence type="predicted"/>
<dbReference type="InterPro" id="IPR026881">
    <property type="entry name" value="WYL_dom"/>
</dbReference>
<dbReference type="Pfam" id="PF08279">
    <property type="entry name" value="HTH_11"/>
    <property type="match status" value="1"/>
</dbReference>
<evidence type="ECO:0000259" key="3">
    <source>
        <dbReference type="Pfam" id="PF25583"/>
    </source>
</evidence>